<keyword evidence="3" id="KW-1185">Reference proteome</keyword>
<keyword evidence="1" id="KW-0732">Signal</keyword>
<reference evidence="3" key="1">
    <citation type="submission" date="2017-09" db="EMBL/GenBank/DDBJ databases">
        <authorList>
            <person name="Palmer M."/>
            <person name="Steenkamp E.T."/>
            <person name="Coetzee M.P."/>
            <person name="Avontuur J.R."/>
            <person name="Van Zyl E."/>
            <person name="Chan W.-Y."/>
            <person name="Blom J."/>
            <person name="Venter S.N."/>
        </authorList>
    </citation>
    <scope>NUCLEOTIDE SEQUENCE [LARGE SCALE GENOMIC DNA]</scope>
    <source>
        <strain evidence="3">QC88-366</strain>
    </source>
</reference>
<gene>
    <name evidence="2" type="ORF">COO59_15095</name>
</gene>
<evidence type="ECO:0000256" key="1">
    <source>
        <dbReference type="SAM" id="SignalP"/>
    </source>
</evidence>
<feature type="signal peptide" evidence="1">
    <location>
        <begin position="1"/>
        <end position="19"/>
    </location>
</feature>
<evidence type="ECO:0000313" key="2">
    <source>
        <dbReference type="EMBL" id="PNS10932.1"/>
    </source>
</evidence>
<dbReference type="Proteomes" id="UP000236345">
    <property type="component" value="Unassembled WGS sequence"/>
</dbReference>
<evidence type="ECO:0000313" key="3">
    <source>
        <dbReference type="Proteomes" id="UP000236345"/>
    </source>
</evidence>
<accession>A0A2K1Q7C5</accession>
<proteinExistence type="predicted"/>
<dbReference type="OrthoDB" id="6628833at2"/>
<feature type="chain" id="PRO_5014438901" description="Lipoprotein" evidence="1">
    <location>
        <begin position="20"/>
        <end position="115"/>
    </location>
</feature>
<dbReference type="RefSeq" id="WP_103060592.1">
    <property type="nucleotide sequence ID" value="NZ_BSOF01000034.1"/>
</dbReference>
<protein>
    <recommendedName>
        <fullName evidence="4">Lipoprotein</fullName>
    </recommendedName>
</protein>
<dbReference type="EMBL" id="NWUO01000011">
    <property type="protein sequence ID" value="PNS10932.1"/>
    <property type="molecule type" value="Genomic_DNA"/>
</dbReference>
<dbReference type="AlphaFoldDB" id="A0A2K1Q7C5"/>
<organism evidence="2 3">
    <name type="scientific">Mixta theicola</name>
    <dbReference type="NCBI Taxonomy" id="1458355"/>
    <lineage>
        <taxon>Bacteria</taxon>
        <taxon>Pseudomonadati</taxon>
        <taxon>Pseudomonadota</taxon>
        <taxon>Gammaproteobacteria</taxon>
        <taxon>Enterobacterales</taxon>
        <taxon>Erwiniaceae</taxon>
        <taxon>Mixta</taxon>
    </lineage>
</organism>
<sequence length="115" mass="13391">MKKIMLLFLLILASCGSGDKLQFNLPGDANITLNSICINAKSGEILSYYLLSSSVNQYKKPLSMEDDIQKFYPNMCVFSRFEKNESYTLIYILDQKKYRVEFRVDHEGNIIKKFR</sequence>
<dbReference type="InterPro" id="IPR054657">
    <property type="entry name" value="T6SS_periplasmic_put"/>
</dbReference>
<dbReference type="PROSITE" id="PS51257">
    <property type="entry name" value="PROKAR_LIPOPROTEIN"/>
    <property type="match status" value="1"/>
</dbReference>
<comment type="caution">
    <text evidence="2">The sequence shown here is derived from an EMBL/GenBank/DDBJ whole genome shotgun (WGS) entry which is preliminary data.</text>
</comment>
<dbReference type="NCBIfam" id="NF045617">
    <property type="entry name" value="mostly_LP"/>
    <property type="match status" value="1"/>
</dbReference>
<name>A0A2K1Q7C5_9GAMM</name>
<evidence type="ECO:0008006" key="4">
    <source>
        <dbReference type="Google" id="ProtNLM"/>
    </source>
</evidence>